<dbReference type="Gene3D" id="3.30.420.40">
    <property type="match status" value="2"/>
</dbReference>
<evidence type="ECO:0000313" key="5">
    <source>
        <dbReference type="Proteomes" id="UP000001930"/>
    </source>
</evidence>
<dbReference type="KEGG" id="bte:BTH_II1710"/>
<dbReference type="Proteomes" id="UP000001930">
    <property type="component" value="Chromosome II"/>
</dbReference>
<name>Q2T4J5_BURTA</name>
<dbReference type="Pfam" id="PF02543">
    <property type="entry name" value="Carbam_trans_N"/>
    <property type="match status" value="1"/>
</dbReference>
<dbReference type="InterPro" id="IPR003696">
    <property type="entry name" value="Carbtransf_dom"/>
</dbReference>
<dbReference type="PANTHER" id="PTHR34847">
    <property type="entry name" value="NODULATION PROTEIN U"/>
    <property type="match status" value="1"/>
</dbReference>
<dbReference type="GO" id="GO:0016740">
    <property type="term" value="F:transferase activity"/>
    <property type="evidence" value="ECO:0007669"/>
    <property type="project" value="UniProtKB-KW"/>
</dbReference>
<dbReference type="CDD" id="cd24098">
    <property type="entry name" value="ASKHA_NBD_TobZ_N"/>
    <property type="match status" value="1"/>
</dbReference>
<dbReference type="InterPro" id="IPR038152">
    <property type="entry name" value="Carbam_trans_C_sf"/>
</dbReference>
<feature type="domain" description="Carbamoyltransferase" evidence="2">
    <location>
        <begin position="134"/>
        <end position="369"/>
    </location>
</feature>
<evidence type="ECO:0000256" key="1">
    <source>
        <dbReference type="ARBA" id="ARBA00006129"/>
    </source>
</evidence>
<feature type="domain" description="Carbamoyltransferase C-terminal" evidence="3">
    <location>
        <begin position="421"/>
        <end position="589"/>
    </location>
</feature>
<dbReference type="InterPro" id="IPR031730">
    <property type="entry name" value="Carbam_trans_C"/>
</dbReference>
<evidence type="ECO:0000259" key="2">
    <source>
        <dbReference type="Pfam" id="PF02543"/>
    </source>
</evidence>
<keyword evidence="5" id="KW-1185">Reference proteome</keyword>
<dbReference type="EC" id="2.1.3.-" evidence="4"/>
<evidence type="ECO:0000313" key="4">
    <source>
        <dbReference type="EMBL" id="ABC35722.1"/>
    </source>
</evidence>
<keyword evidence="4" id="KW-0808">Transferase</keyword>
<dbReference type="PANTHER" id="PTHR34847:SF1">
    <property type="entry name" value="NODULATION PROTEIN U"/>
    <property type="match status" value="1"/>
</dbReference>
<sequence length="678" mass="73622">MDKTSGCGKGWIPRLGTTPRWCWWRPSPADERIIAMTGAWVLGLAASQHNGAACLMRGDKIVVAIAEERLSRVKRQGIAGARASLAFDYCLSAAGISARSLDRVVLCTQTSRHLPEHDVRSNPQLASLAHDGRIRFISHHVGHALSALRWAGAPDAAVLVVDGLGSPVQDLPADERELAAPTLSGPGETLSMYHAHGWRLKVIDKSFAECDRWLAVDGKTAPRYASLGGMYAAVSQHVFNDALEAGKVMGLASHGEPRIPATEFLHIRQNGQIEFGDVLARRFAARSRADRITSAHKTLAASAQAALEEALLAVAKRLRTLTGEPRLCLAGGIALNAIANECLLRQSGFDQICVIPAADDSGTAIGAAMAGLLELGSHISTQAMRDDGLGRCYDNLEIQSAFESVPGLRCIVPRCVATHAAERIAQGQIGGWVQGGAEFGPRALGHRSIIADPRSQYTKRRLDKRIKLREAFRPYAPVVLHAKAARWFDVGRDDESPFMLRIMPVREACRDAVPAVVHVDGTARIQTVRAADGLFFRVVKAFDRFTGVPMLLNTSFNARGEPIVETPQQALWSLIGMGLDFCAIGPFLFEPSEDRRQLLRARIVLFDAKDRESPTVRKRLAMQGDPLLAPLLDLVDRRCTAAEIGERLSASLGRSIPRARLIALICRLASLQLVGLTR</sequence>
<proteinExistence type="inferred from homology"/>
<dbReference type="InterPro" id="IPR051338">
    <property type="entry name" value="NodU/CmcH_Carbamoyltrnsfr"/>
</dbReference>
<dbReference type="InterPro" id="IPR043129">
    <property type="entry name" value="ATPase_NBD"/>
</dbReference>
<dbReference type="SUPFAM" id="SSF53067">
    <property type="entry name" value="Actin-like ATPase domain"/>
    <property type="match status" value="1"/>
</dbReference>
<dbReference type="Pfam" id="PF16861">
    <property type="entry name" value="Carbam_trans_C"/>
    <property type="match status" value="1"/>
</dbReference>
<accession>Q2T4J5</accession>
<dbReference type="Gene3D" id="3.90.870.20">
    <property type="entry name" value="Carbamoyltransferase, C-terminal domain"/>
    <property type="match status" value="1"/>
</dbReference>
<reference evidence="4 5" key="1">
    <citation type="journal article" date="2005" name="BMC Genomics">
        <title>Bacterial genome adaptation to niches: divergence of the potential virulence genes in three Burkholderia species of different survival strategies.</title>
        <authorList>
            <person name="Kim H.S."/>
            <person name="Schell M.A."/>
            <person name="Yu Y."/>
            <person name="Ulrich R.L."/>
            <person name="Sarria S.H."/>
            <person name="Nierman W.C."/>
            <person name="DeShazer D."/>
        </authorList>
    </citation>
    <scope>NUCLEOTIDE SEQUENCE [LARGE SCALE GENOMIC DNA]</scope>
    <source>
        <strain evidence="5">ATCC 700388 / DSM 13276 / CCUG 48851 / CIP 106301 / E264</strain>
    </source>
</reference>
<evidence type="ECO:0000259" key="3">
    <source>
        <dbReference type="Pfam" id="PF16861"/>
    </source>
</evidence>
<dbReference type="EMBL" id="CP000085">
    <property type="protein sequence ID" value="ABC35722.1"/>
    <property type="molecule type" value="Genomic_DNA"/>
</dbReference>
<protein>
    <submittedName>
        <fullName evidence="4">Carbamoyltransferase family protein</fullName>
        <ecNumber evidence="4">2.1.3.-</ecNumber>
    </submittedName>
</protein>
<dbReference type="AlphaFoldDB" id="Q2T4J5"/>
<comment type="similarity">
    <text evidence="1">Belongs to the NodU/CmcH family.</text>
</comment>
<dbReference type="HOGENOM" id="CLU_014411_2_0_4"/>
<organism evidence="4 5">
    <name type="scientific">Burkholderia thailandensis (strain ATCC 700388 / DSM 13276 / CCUG 48851 / CIP 106301 / E264)</name>
    <dbReference type="NCBI Taxonomy" id="271848"/>
    <lineage>
        <taxon>Bacteria</taxon>
        <taxon>Pseudomonadati</taxon>
        <taxon>Pseudomonadota</taxon>
        <taxon>Betaproteobacteria</taxon>
        <taxon>Burkholderiales</taxon>
        <taxon>Burkholderiaceae</taxon>
        <taxon>Burkholderia</taxon>
        <taxon>pseudomallei group</taxon>
    </lineage>
</organism>
<gene>
    <name evidence="4" type="ordered locus">BTH_II1710</name>
</gene>